<evidence type="ECO:0000256" key="5">
    <source>
        <dbReference type="ARBA" id="ARBA00022741"/>
    </source>
</evidence>
<dbReference type="EMBL" id="JAALHA020000028">
    <property type="protein sequence ID" value="MDR9899906.1"/>
    <property type="molecule type" value="Genomic_DNA"/>
</dbReference>
<keyword evidence="12" id="KW-1185">Reference proteome</keyword>
<dbReference type="SUPFAM" id="SSF55874">
    <property type="entry name" value="ATPase domain of HSP90 chaperone/DNA topoisomerase II/histidine kinase"/>
    <property type="match status" value="1"/>
</dbReference>
<comment type="caution">
    <text evidence="11">The sequence shown here is derived from an EMBL/GenBank/DDBJ whole genome shotgun (WGS) entry which is preliminary data.</text>
</comment>
<evidence type="ECO:0000256" key="2">
    <source>
        <dbReference type="ARBA" id="ARBA00012438"/>
    </source>
</evidence>
<evidence type="ECO:0000256" key="8">
    <source>
        <dbReference type="ARBA" id="ARBA00023012"/>
    </source>
</evidence>
<keyword evidence="5" id="KW-0547">Nucleotide-binding</keyword>
<evidence type="ECO:0000256" key="4">
    <source>
        <dbReference type="ARBA" id="ARBA00022679"/>
    </source>
</evidence>
<protein>
    <recommendedName>
        <fullName evidence="2">histidine kinase</fullName>
        <ecNumber evidence="2">2.7.13.3</ecNumber>
    </recommendedName>
</protein>
<feature type="coiled-coil region" evidence="9">
    <location>
        <begin position="10"/>
        <end position="86"/>
    </location>
</feature>
<dbReference type="InterPro" id="IPR004358">
    <property type="entry name" value="Sig_transdc_His_kin-like_C"/>
</dbReference>
<evidence type="ECO:0000256" key="7">
    <source>
        <dbReference type="ARBA" id="ARBA00022840"/>
    </source>
</evidence>
<evidence type="ECO:0000256" key="6">
    <source>
        <dbReference type="ARBA" id="ARBA00022777"/>
    </source>
</evidence>
<keyword evidence="3" id="KW-0597">Phosphoprotein</keyword>
<dbReference type="RefSeq" id="WP_208350853.1">
    <property type="nucleotide sequence ID" value="NZ_JAALHA020000028.1"/>
</dbReference>
<dbReference type="InterPro" id="IPR003594">
    <property type="entry name" value="HATPase_dom"/>
</dbReference>
<keyword evidence="9" id="KW-0175">Coiled coil</keyword>
<name>A0AAP5IDZ7_9CYAN</name>
<dbReference type="AlphaFoldDB" id="A0AAP5IDZ7"/>
<evidence type="ECO:0000256" key="1">
    <source>
        <dbReference type="ARBA" id="ARBA00000085"/>
    </source>
</evidence>
<dbReference type="PRINTS" id="PR00344">
    <property type="entry name" value="BCTRLSENSOR"/>
</dbReference>
<dbReference type="GO" id="GO:0005524">
    <property type="term" value="F:ATP binding"/>
    <property type="evidence" value="ECO:0007669"/>
    <property type="project" value="UniProtKB-KW"/>
</dbReference>
<keyword evidence="7 11" id="KW-0067">ATP-binding</keyword>
<dbReference type="PROSITE" id="PS50109">
    <property type="entry name" value="HIS_KIN"/>
    <property type="match status" value="1"/>
</dbReference>
<dbReference type="Gene3D" id="1.10.287.130">
    <property type="match status" value="1"/>
</dbReference>
<organism evidence="11 12">
    <name type="scientific">Aetokthonos hydrillicola Thurmond2011</name>
    <dbReference type="NCBI Taxonomy" id="2712845"/>
    <lineage>
        <taxon>Bacteria</taxon>
        <taxon>Bacillati</taxon>
        <taxon>Cyanobacteriota</taxon>
        <taxon>Cyanophyceae</taxon>
        <taxon>Nostocales</taxon>
        <taxon>Hapalosiphonaceae</taxon>
        <taxon>Aetokthonos</taxon>
    </lineage>
</organism>
<dbReference type="InterPro" id="IPR036890">
    <property type="entry name" value="HATPase_C_sf"/>
</dbReference>
<keyword evidence="6" id="KW-0418">Kinase</keyword>
<dbReference type="Pfam" id="PF02518">
    <property type="entry name" value="HATPase_c"/>
    <property type="match status" value="1"/>
</dbReference>
<evidence type="ECO:0000313" key="11">
    <source>
        <dbReference type="EMBL" id="MDR9899906.1"/>
    </source>
</evidence>
<keyword evidence="8" id="KW-0902">Two-component regulatory system</keyword>
<comment type="catalytic activity">
    <reaction evidence="1">
        <text>ATP + protein L-histidine = ADP + protein N-phospho-L-histidine.</text>
        <dbReference type="EC" id="2.7.13.3"/>
    </reaction>
</comment>
<dbReference type="Gene3D" id="3.30.565.10">
    <property type="entry name" value="Histidine kinase-like ATPase, C-terminal domain"/>
    <property type="match status" value="1"/>
</dbReference>
<dbReference type="GO" id="GO:0004673">
    <property type="term" value="F:protein histidine kinase activity"/>
    <property type="evidence" value="ECO:0007669"/>
    <property type="project" value="UniProtKB-EC"/>
</dbReference>
<gene>
    <name evidence="11" type="ORF">G7B40_035920</name>
</gene>
<dbReference type="SMART" id="SM00387">
    <property type="entry name" value="HATPase_c"/>
    <property type="match status" value="1"/>
</dbReference>
<evidence type="ECO:0000313" key="12">
    <source>
        <dbReference type="Proteomes" id="UP000667802"/>
    </source>
</evidence>
<dbReference type="GO" id="GO:0000160">
    <property type="term" value="P:phosphorelay signal transduction system"/>
    <property type="evidence" value="ECO:0007669"/>
    <property type="project" value="UniProtKB-KW"/>
</dbReference>
<evidence type="ECO:0000256" key="9">
    <source>
        <dbReference type="SAM" id="Coils"/>
    </source>
</evidence>
<feature type="domain" description="Histidine kinase" evidence="10">
    <location>
        <begin position="95"/>
        <end position="355"/>
    </location>
</feature>
<evidence type="ECO:0000256" key="3">
    <source>
        <dbReference type="ARBA" id="ARBA00022553"/>
    </source>
</evidence>
<dbReference type="EC" id="2.7.13.3" evidence="2"/>
<evidence type="ECO:0000259" key="10">
    <source>
        <dbReference type="PROSITE" id="PS50109"/>
    </source>
</evidence>
<reference evidence="12" key="1">
    <citation type="journal article" date="2021" name="Science">
        <title>Hunting the eagle killer: A cyanobacterial neurotoxin causes vacuolar myelinopathy.</title>
        <authorList>
            <person name="Breinlinger S."/>
            <person name="Phillips T.J."/>
            <person name="Haram B.N."/>
            <person name="Mares J."/>
            <person name="Martinez Yerena J.A."/>
            <person name="Hrouzek P."/>
            <person name="Sobotka R."/>
            <person name="Henderson W.M."/>
            <person name="Schmieder P."/>
            <person name="Williams S.M."/>
            <person name="Lauderdale J.D."/>
            <person name="Wilde H.D."/>
            <person name="Gerrin W."/>
            <person name="Kust A."/>
            <person name="Washington J.W."/>
            <person name="Wagner C."/>
            <person name="Geier B."/>
            <person name="Liebeke M."/>
            <person name="Enke H."/>
            <person name="Niedermeyer T.H.J."/>
            <person name="Wilde S.B."/>
        </authorList>
    </citation>
    <scope>NUCLEOTIDE SEQUENCE [LARGE SCALE GENOMIC DNA]</scope>
    <source>
        <strain evidence="12">Thurmond2011</strain>
    </source>
</reference>
<accession>A0AAP5IDZ7</accession>
<keyword evidence="4" id="KW-0808">Transferase</keyword>
<dbReference type="PANTHER" id="PTHR43065:SF10">
    <property type="entry name" value="PEROXIDE STRESS-ACTIVATED HISTIDINE KINASE MAK3"/>
    <property type="match status" value="1"/>
</dbReference>
<dbReference type="Proteomes" id="UP000667802">
    <property type="component" value="Unassembled WGS sequence"/>
</dbReference>
<dbReference type="PANTHER" id="PTHR43065">
    <property type="entry name" value="SENSOR HISTIDINE KINASE"/>
    <property type="match status" value="1"/>
</dbReference>
<proteinExistence type="predicted"/>
<dbReference type="InterPro" id="IPR005467">
    <property type="entry name" value="His_kinase_dom"/>
</dbReference>
<sequence length="369" mass="41857">MEPTHYDSKIKQLEKTIRILSKKLERAQTNLQQLEQTSEIRESVLKGTIRELQQSQIALQKHSDELETALTNLKNLQAKLVESEKMSALGILVAGIAHEINNSVNFISGNLIYANNYFQDLLRLIKLYQYYYPESVPAIQKEIKKIELDFLVEDSEHLFHSMDTGVQKICQIVGSLRNFSRLDEAEFKNTDIHQGIESTLVILNSRLKPTCKCPQGIQVIRNYGNLPLIECYPGQLNQVFMNILINAIDALEEKLEKQGFIVNDEPVIPTINIFTEILNNNQIIIRIIDNGPGIDDRIRSKLFDPFFTTKDVGKGTGLGLSISYKIVVELHGGQLECYSTPGLGAEFVIQIPTYRQSRVQSYATPANEF</sequence>